<dbReference type="OrthoDB" id="29647at2759"/>
<dbReference type="GO" id="GO:0033290">
    <property type="term" value="C:eukaryotic 48S preinitiation complex"/>
    <property type="evidence" value="ECO:0007669"/>
    <property type="project" value="UniProtKB-UniRule"/>
</dbReference>
<comment type="similarity">
    <text evidence="4">Belongs to the eIF-3 subunit C family.</text>
</comment>
<feature type="coiled-coil region" evidence="5">
    <location>
        <begin position="155"/>
        <end position="208"/>
    </location>
</feature>
<proteinExistence type="inferred from homology"/>
<dbReference type="GO" id="GO:0005852">
    <property type="term" value="C:eukaryotic translation initiation factor 3 complex"/>
    <property type="evidence" value="ECO:0007669"/>
    <property type="project" value="UniProtKB-UniRule"/>
</dbReference>
<accession>A0A177TX54</accession>
<feature type="compositionally biased region" description="Basic and acidic residues" evidence="6">
    <location>
        <begin position="880"/>
        <end position="898"/>
    </location>
</feature>
<feature type="compositionally biased region" description="Acidic residues" evidence="6">
    <location>
        <begin position="41"/>
        <end position="61"/>
    </location>
</feature>
<feature type="compositionally biased region" description="Acidic residues" evidence="6">
    <location>
        <begin position="12"/>
        <end position="29"/>
    </location>
</feature>
<protein>
    <recommendedName>
        <fullName evidence="4">Eukaryotic translation initiation factor 3 subunit C</fullName>
        <shortName evidence="4">eIF3c</shortName>
    </recommendedName>
    <alternativeName>
        <fullName evidence="4">Eukaryotic translation initiation factor 3 93 kDa subunit homolog</fullName>
        <shortName evidence="4">eIF3 p93</shortName>
    </alternativeName>
    <alternativeName>
        <fullName evidence="4">Translation initiation factor eIF3, p93 subunit homolog</fullName>
    </alternativeName>
</protein>
<dbReference type="InterPro" id="IPR000717">
    <property type="entry name" value="PCI_dom"/>
</dbReference>
<dbReference type="InterPro" id="IPR036390">
    <property type="entry name" value="WH_DNA-bd_sf"/>
</dbReference>
<organism evidence="7 8">
    <name type="scientific">Tilletia indica</name>
    <dbReference type="NCBI Taxonomy" id="43049"/>
    <lineage>
        <taxon>Eukaryota</taxon>
        <taxon>Fungi</taxon>
        <taxon>Dikarya</taxon>
        <taxon>Basidiomycota</taxon>
        <taxon>Ustilaginomycotina</taxon>
        <taxon>Exobasidiomycetes</taxon>
        <taxon>Tilletiales</taxon>
        <taxon>Tilletiaceae</taxon>
        <taxon>Tilletia</taxon>
    </lineage>
</organism>
<comment type="function">
    <text evidence="4">Component of the eukaryotic translation initiation factor 3 (eIF-3) complex, which is involved in protein synthesis of a specialized repertoire of mRNAs and, together with other initiation factors, stimulates binding of mRNA and methionyl-tRNAi to the 40S ribosome. The eIF-3 complex specifically targets and initiates translation of a subset of mRNAs involved in cell proliferation.</text>
</comment>
<dbReference type="Pfam" id="PF05470">
    <property type="entry name" value="eIF-3c_N"/>
    <property type="match status" value="1"/>
</dbReference>
<keyword evidence="1 4" id="KW-0963">Cytoplasm</keyword>
<comment type="subunit">
    <text evidence="4">Component of the eukaryotic translation initiation factor 3 (eIF-3) complex.</text>
</comment>
<dbReference type="SMART" id="SM00088">
    <property type="entry name" value="PINT"/>
    <property type="match status" value="1"/>
</dbReference>
<dbReference type="AlphaFoldDB" id="A0A177TX54"/>
<dbReference type="Pfam" id="PF01399">
    <property type="entry name" value="PCI"/>
    <property type="match status" value="1"/>
</dbReference>
<keyword evidence="8" id="KW-1185">Reference proteome</keyword>
<dbReference type="GO" id="GO:0016282">
    <property type="term" value="C:eukaryotic 43S preinitiation complex"/>
    <property type="evidence" value="ECO:0007669"/>
    <property type="project" value="UniProtKB-UniRule"/>
</dbReference>
<dbReference type="InterPro" id="IPR008905">
    <property type="entry name" value="EIF3C_N_dom"/>
</dbReference>
<dbReference type="InterPro" id="IPR027516">
    <property type="entry name" value="EIF3C"/>
</dbReference>
<sequence length="926" mass="102156">MSSRFFRAASDSESESSDEEELSELSSGEEDNKPKKKTAGSDDDSDDDDSDDGDSDDDDDKDGERKTGTRQPMSRFMRGADAGSDSDGSDEVRTVIRSAKDKRVDEVEAVIKTIENAERINDWIAISKNFDGLLRLCERQKTLGEGIPPSVYRALAELEDALIDTIAKQKEAKKKMEQPNAKAMNGMKQKIKKSIKENEEQVAAYRADPDNYEANVIAAQQAATAAAESAAPPSRLRRARAAAATATADDAEDDDDFQTVGRGGRTVQISTEAIFNSLNAVMEARGRKSTDRAEQTQILTRILGVAQTPYQKIRVLLSLTAARFDYNASINSYLPLEQWAAARKEIDQLINVLAENREYIVKEEVEDYDENVDRLPNENGEGAVINVRGSIISFIDRLDDEFTKSLQHIDPHTPEYVDRLTDEKRLYATIVRSQTYFEAVDHADVLARVVMRRLEHIYAKQDVIVQALEAATGTLLSANPEGTEANGDSAAPAVEATAALPSRLAPSAAEIADAKGPSALIRSLCIFLYRTPAPAAERLRTRAMLCHIYHHALHSDYHIARDMLLMSHLQDSIALADASTQILYNRVVVQLGMCAFRNGLIREAQAGLLDIFATGKVKELLAQGVQRPNAYSTITPEQEKLDRQRQLPFHLHINLELLECVYLVCSMLLEVPNMAFAGNDPELRKKVISRPFRRMLDYTDRQVFSGPPENTRDHIMQASKALQNGEWRECTRLIEEIKIWKLLPGGASSWETEVQPLLARRIQEEGLRTYLFSYAAYYDTVRLAHLAETFDLPEKSVRAIVSRMIWADELGGGASIDSLTGVVVLQREQLSKVQQLAQTLAERASTLLEQNERLLDSKLGEPGSGPGQGKGGAGAGAGGERGERGEGGREGARREGRRGGGQGGGRGRGRGRGRAQFQAQALGQKV</sequence>
<comment type="caution">
    <text evidence="7">The sequence shown here is derived from an EMBL/GenBank/DDBJ whole genome shotgun (WGS) entry which is preliminary data.</text>
</comment>
<evidence type="ECO:0000256" key="2">
    <source>
        <dbReference type="ARBA" id="ARBA00022540"/>
    </source>
</evidence>
<dbReference type="GO" id="GO:0031369">
    <property type="term" value="F:translation initiation factor binding"/>
    <property type="evidence" value="ECO:0007669"/>
    <property type="project" value="InterPro"/>
</dbReference>
<comment type="subcellular location">
    <subcellularLocation>
        <location evidence="4">Cytoplasm</location>
    </subcellularLocation>
</comment>
<dbReference type="GO" id="GO:0001732">
    <property type="term" value="P:formation of cytoplasmic translation initiation complex"/>
    <property type="evidence" value="ECO:0007669"/>
    <property type="project" value="UniProtKB-UniRule"/>
</dbReference>
<feature type="region of interest" description="Disordered" evidence="6">
    <location>
        <begin position="1"/>
        <end position="92"/>
    </location>
</feature>
<reference evidence="7" key="2">
    <citation type="journal article" date="2019" name="IMA Fungus">
        <title>Genome sequencing and comparison of five Tilletia species to identify candidate genes for the detection of regulated species infecting wheat.</title>
        <authorList>
            <person name="Nguyen H.D.T."/>
            <person name="Sultana T."/>
            <person name="Kesanakurti P."/>
            <person name="Hambleton S."/>
        </authorList>
    </citation>
    <scope>NUCLEOTIDE SEQUENCE</scope>
    <source>
        <strain evidence="7">DAOMC 236416</strain>
    </source>
</reference>
<dbReference type="GO" id="GO:0003723">
    <property type="term" value="F:RNA binding"/>
    <property type="evidence" value="ECO:0007669"/>
    <property type="project" value="InterPro"/>
</dbReference>
<reference evidence="7" key="1">
    <citation type="submission" date="2016-04" db="EMBL/GenBank/DDBJ databases">
        <authorList>
            <person name="Nguyen H.D."/>
            <person name="Samba Siva P."/>
            <person name="Cullis J."/>
            <person name="Levesque C.A."/>
            <person name="Hambleton S."/>
        </authorList>
    </citation>
    <scope>NUCLEOTIDE SEQUENCE</scope>
    <source>
        <strain evidence="7">DAOMC 236416</strain>
    </source>
</reference>
<evidence type="ECO:0000256" key="4">
    <source>
        <dbReference type="HAMAP-Rule" id="MF_03002"/>
    </source>
</evidence>
<evidence type="ECO:0000313" key="8">
    <source>
        <dbReference type="Proteomes" id="UP000077521"/>
    </source>
</evidence>
<evidence type="ECO:0000256" key="1">
    <source>
        <dbReference type="ARBA" id="ARBA00022490"/>
    </source>
</evidence>
<dbReference type="EMBL" id="LWDF02000194">
    <property type="protein sequence ID" value="KAE8254340.1"/>
    <property type="molecule type" value="Genomic_DNA"/>
</dbReference>
<dbReference type="PANTHER" id="PTHR13937">
    <property type="entry name" value="EUKARYOTIC TRANSLATION INITATION FACTOR 3, SUBUNIT 8 EIF3S8 -RELATED"/>
    <property type="match status" value="1"/>
</dbReference>
<dbReference type="SUPFAM" id="SSF46785">
    <property type="entry name" value="Winged helix' DNA-binding domain"/>
    <property type="match status" value="1"/>
</dbReference>
<dbReference type="PANTHER" id="PTHR13937:SF0">
    <property type="entry name" value="EUKARYOTIC TRANSLATION INITIATION FACTOR 3 SUBUNIT C-RELATED"/>
    <property type="match status" value="1"/>
</dbReference>
<evidence type="ECO:0000256" key="3">
    <source>
        <dbReference type="ARBA" id="ARBA00022917"/>
    </source>
</evidence>
<dbReference type="Proteomes" id="UP000077521">
    <property type="component" value="Unassembled WGS sequence"/>
</dbReference>
<keyword evidence="2 4" id="KW-0396">Initiation factor</keyword>
<dbReference type="HAMAP" id="MF_03002">
    <property type="entry name" value="eIF3c"/>
    <property type="match status" value="1"/>
</dbReference>
<dbReference type="PROSITE" id="PS50250">
    <property type="entry name" value="PCI"/>
    <property type="match status" value="1"/>
</dbReference>
<name>A0A177TX54_9BASI</name>
<dbReference type="InterPro" id="IPR058999">
    <property type="entry name" value="EIF3CL_C"/>
</dbReference>
<feature type="compositionally biased region" description="Low complexity" evidence="6">
    <location>
        <begin position="914"/>
        <end position="926"/>
    </location>
</feature>
<dbReference type="GO" id="GO:0003743">
    <property type="term" value="F:translation initiation factor activity"/>
    <property type="evidence" value="ECO:0007669"/>
    <property type="project" value="UniProtKB-UniRule"/>
</dbReference>
<feature type="compositionally biased region" description="Gly residues" evidence="6">
    <location>
        <begin position="862"/>
        <end position="879"/>
    </location>
</feature>
<keyword evidence="5" id="KW-0175">Coiled coil</keyword>
<evidence type="ECO:0000313" key="7">
    <source>
        <dbReference type="EMBL" id="KAE8254340.1"/>
    </source>
</evidence>
<gene>
    <name evidence="4" type="primary">NIP1</name>
    <name evidence="7" type="ORF">A4X13_0g3462</name>
</gene>
<evidence type="ECO:0000256" key="5">
    <source>
        <dbReference type="SAM" id="Coils"/>
    </source>
</evidence>
<feature type="region of interest" description="Disordered" evidence="6">
    <location>
        <begin position="226"/>
        <end position="263"/>
    </location>
</feature>
<feature type="region of interest" description="Disordered" evidence="6">
    <location>
        <begin position="857"/>
        <end position="926"/>
    </location>
</feature>
<dbReference type="Pfam" id="PF26569">
    <property type="entry name" value="EIF3CL_C"/>
    <property type="match status" value="1"/>
</dbReference>
<evidence type="ECO:0000256" key="6">
    <source>
        <dbReference type="SAM" id="MobiDB-lite"/>
    </source>
</evidence>
<keyword evidence="3 4" id="KW-0648">Protein biosynthesis</keyword>